<reference evidence="11 12" key="1">
    <citation type="submission" date="2019-07" db="EMBL/GenBank/DDBJ databases">
        <authorList>
            <person name="Jastrzebski P J."/>
            <person name="Paukszto L."/>
            <person name="Jastrzebski P J."/>
        </authorList>
    </citation>
    <scope>NUCLEOTIDE SEQUENCE [LARGE SCALE GENOMIC DNA]</scope>
    <source>
        <strain evidence="11 12">WMS-il1</strain>
    </source>
</reference>
<protein>
    <recommendedName>
        <fullName evidence="4">Diphthine--ammonia ligase</fullName>
        <ecNumber evidence="3">6.3.1.14</ecNumber>
    </recommendedName>
    <alternativeName>
        <fullName evidence="6">ATP-binding domain-containing protein 4</fullName>
    </alternativeName>
    <alternativeName>
        <fullName evidence="5">Diphthamide synthase</fullName>
    </alternativeName>
    <alternativeName>
        <fullName evidence="7">Diphthamide synthetase</fullName>
    </alternativeName>
    <alternativeName>
        <fullName evidence="8">Protein DPH6 homolog</fullName>
    </alternativeName>
</protein>
<comment type="catalytic activity">
    <reaction evidence="9">
        <text>diphthine-[translation elongation factor 2] + NH4(+) + ATP = diphthamide-[translation elongation factor 2] + AMP + diphosphate + H(+)</text>
        <dbReference type="Rhea" id="RHEA:19753"/>
        <dbReference type="Rhea" id="RHEA-COMP:10172"/>
        <dbReference type="Rhea" id="RHEA-COMP:10174"/>
        <dbReference type="ChEBI" id="CHEBI:15378"/>
        <dbReference type="ChEBI" id="CHEBI:16692"/>
        <dbReference type="ChEBI" id="CHEBI:28938"/>
        <dbReference type="ChEBI" id="CHEBI:30616"/>
        <dbReference type="ChEBI" id="CHEBI:33019"/>
        <dbReference type="ChEBI" id="CHEBI:82696"/>
        <dbReference type="ChEBI" id="CHEBI:456215"/>
        <dbReference type="EC" id="6.3.1.14"/>
    </reaction>
</comment>
<evidence type="ECO:0000256" key="3">
    <source>
        <dbReference type="ARBA" id="ARBA00012089"/>
    </source>
</evidence>
<organism evidence="11 12">
    <name type="scientific">Hymenolepis diminuta</name>
    <name type="common">Rat tapeworm</name>
    <dbReference type="NCBI Taxonomy" id="6216"/>
    <lineage>
        <taxon>Eukaryota</taxon>
        <taxon>Metazoa</taxon>
        <taxon>Spiralia</taxon>
        <taxon>Lophotrochozoa</taxon>
        <taxon>Platyhelminthes</taxon>
        <taxon>Cestoda</taxon>
        <taxon>Eucestoda</taxon>
        <taxon>Cyclophyllidea</taxon>
        <taxon>Hymenolepididae</taxon>
        <taxon>Hymenolepis</taxon>
    </lineage>
</organism>
<dbReference type="Gene3D" id="3.40.50.620">
    <property type="entry name" value="HUPs"/>
    <property type="match status" value="1"/>
</dbReference>
<feature type="domain" description="Diphthamide synthase" evidence="10">
    <location>
        <begin position="9"/>
        <end position="72"/>
    </location>
</feature>
<evidence type="ECO:0000256" key="8">
    <source>
        <dbReference type="ARBA" id="ARBA00032849"/>
    </source>
</evidence>
<dbReference type="PANTHER" id="PTHR12196:SF2">
    <property type="entry name" value="DIPHTHINE--AMMONIA LIGASE"/>
    <property type="match status" value="1"/>
</dbReference>
<comment type="pathway">
    <text evidence="1">Protein modification; peptidyl-diphthamide biosynthesis.</text>
</comment>
<dbReference type="InterPro" id="IPR002761">
    <property type="entry name" value="Diphthami_syn_dom"/>
</dbReference>
<proteinExistence type="inferred from homology"/>
<evidence type="ECO:0000256" key="9">
    <source>
        <dbReference type="ARBA" id="ARBA00048108"/>
    </source>
</evidence>
<comment type="similarity">
    <text evidence="2">Belongs to the Diphthine--ammonia ligase family.</text>
</comment>
<evidence type="ECO:0000256" key="5">
    <source>
        <dbReference type="ARBA" id="ARBA00029814"/>
    </source>
</evidence>
<dbReference type="Proteomes" id="UP000321570">
    <property type="component" value="Unassembled WGS sequence"/>
</dbReference>
<keyword evidence="12" id="KW-1185">Reference proteome</keyword>
<evidence type="ECO:0000259" key="10">
    <source>
        <dbReference type="Pfam" id="PF01902"/>
    </source>
</evidence>
<sequence>MKYEEKHSEANAITSGAILSNYQRERVENICQRLSWNSLAYLWRQNQKELLLDMIAAGVLAQIVKIASYGLDVKR</sequence>
<dbReference type="AlphaFoldDB" id="A0A564YUD0"/>
<dbReference type="GO" id="GO:0017183">
    <property type="term" value="P:protein histidyl modification to diphthamide"/>
    <property type="evidence" value="ECO:0007669"/>
    <property type="project" value="UniProtKB-UniPathway"/>
</dbReference>
<name>A0A564YUD0_HYMDI</name>
<dbReference type="SUPFAM" id="SSF52402">
    <property type="entry name" value="Adenine nucleotide alpha hydrolases-like"/>
    <property type="match status" value="1"/>
</dbReference>
<dbReference type="EMBL" id="CABIJS010000356">
    <property type="protein sequence ID" value="VUZ50298.1"/>
    <property type="molecule type" value="Genomic_DNA"/>
</dbReference>
<evidence type="ECO:0000256" key="7">
    <source>
        <dbReference type="ARBA" id="ARBA00031552"/>
    </source>
</evidence>
<dbReference type="Pfam" id="PF01902">
    <property type="entry name" value="Diphthami_syn_2"/>
    <property type="match status" value="1"/>
</dbReference>
<gene>
    <name evidence="11" type="ORF">WMSIL1_LOCUS9294</name>
</gene>
<evidence type="ECO:0000256" key="2">
    <source>
        <dbReference type="ARBA" id="ARBA00008496"/>
    </source>
</evidence>
<feature type="non-terminal residue" evidence="11">
    <location>
        <position position="75"/>
    </location>
</feature>
<accession>A0A564YUD0</accession>
<evidence type="ECO:0000256" key="6">
    <source>
        <dbReference type="ARBA" id="ARBA00031202"/>
    </source>
</evidence>
<evidence type="ECO:0000313" key="12">
    <source>
        <dbReference type="Proteomes" id="UP000321570"/>
    </source>
</evidence>
<dbReference type="GO" id="GO:0017178">
    <property type="term" value="F:diphthine-ammonia ligase activity"/>
    <property type="evidence" value="ECO:0007669"/>
    <property type="project" value="UniProtKB-EC"/>
</dbReference>
<dbReference type="InterPro" id="IPR014729">
    <property type="entry name" value="Rossmann-like_a/b/a_fold"/>
</dbReference>
<evidence type="ECO:0000313" key="11">
    <source>
        <dbReference type="EMBL" id="VUZ50298.1"/>
    </source>
</evidence>
<evidence type="ECO:0000256" key="1">
    <source>
        <dbReference type="ARBA" id="ARBA00005156"/>
    </source>
</evidence>
<dbReference type="EC" id="6.3.1.14" evidence="3"/>
<dbReference type="PANTHER" id="PTHR12196">
    <property type="entry name" value="DOMAIN OF UNKNOWN FUNCTION 71 DUF71 -CONTAINING PROTEIN"/>
    <property type="match status" value="1"/>
</dbReference>
<dbReference type="InterPro" id="IPR030662">
    <property type="entry name" value="DPH6/MJ0570"/>
</dbReference>
<dbReference type="UniPathway" id="UPA00559"/>
<evidence type="ECO:0000256" key="4">
    <source>
        <dbReference type="ARBA" id="ARBA00018426"/>
    </source>
</evidence>